<comment type="caution">
    <text evidence="6">The sequence shown here is derived from an EMBL/GenBank/DDBJ whole genome shotgun (WGS) entry which is preliminary data.</text>
</comment>
<evidence type="ECO:0000256" key="3">
    <source>
        <dbReference type="ARBA" id="ARBA00022679"/>
    </source>
</evidence>
<dbReference type="InterPro" id="IPR015424">
    <property type="entry name" value="PyrdxlP-dep_Trfase"/>
</dbReference>
<proteinExistence type="inferred from homology"/>
<evidence type="ECO:0000256" key="2">
    <source>
        <dbReference type="ARBA" id="ARBA00022605"/>
    </source>
</evidence>
<protein>
    <recommendedName>
        <fullName evidence="5">Acetylornithine aminotransferase</fullName>
        <shortName evidence="5">ACOAT</shortName>
        <ecNumber evidence="5">2.6.1.11</ecNumber>
    </recommendedName>
</protein>
<feature type="binding site" evidence="5">
    <location>
        <position position="287"/>
    </location>
    <ligand>
        <name>N(2)-acetyl-L-ornithine</name>
        <dbReference type="ChEBI" id="CHEBI:57805"/>
    </ligand>
</feature>
<dbReference type="Gene3D" id="3.40.640.10">
    <property type="entry name" value="Type I PLP-dependent aspartate aminotransferase-like (Major domain)"/>
    <property type="match status" value="1"/>
</dbReference>
<dbReference type="EC" id="2.6.1.11" evidence="5"/>
<dbReference type="HAMAP" id="MF_01107">
    <property type="entry name" value="ArgD_aminotrans_3"/>
    <property type="match status" value="1"/>
</dbReference>
<keyword evidence="2 5" id="KW-0028">Amino-acid biosynthesis</keyword>
<comment type="pathway">
    <text evidence="5">Amino-acid biosynthesis; L-arginine biosynthesis; N(2)-acetyl-L-ornithine from L-glutamate: step 4/4.</text>
</comment>
<dbReference type="Gene3D" id="3.90.1150.10">
    <property type="entry name" value="Aspartate Aminotransferase, domain 1"/>
    <property type="match status" value="1"/>
</dbReference>
<dbReference type="InterPro" id="IPR015422">
    <property type="entry name" value="PyrdxlP-dep_Trfase_small"/>
</dbReference>
<dbReference type="PANTHER" id="PTHR11986:SF79">
    <property type="entry name" value="ACETYLORNITHINE AMINOTRANSFERASE, MITOCHONDRIAL"/>
    <property type="match status" value="1"/>
</dbReference>
<dbReference type="InterPro" id="IPR005814">
    <property type="entry name" value="Aminotrans_3"/>
</dbReference>
<evidence type="ECO:0000313" key="7">
    <source>
        <dbReference type="Proteomes" id="UP001500213"/>
    </source>
</evidence>
<dbReference type="NCBIfam" id="NF002874">
    <property type="entry name" value="PRK03244.1"/>
    <property type="match status" value="1"/>
</dbReference>
<dbReference type="PROSITE" id="PS00600">
    <property type="entry name" value="AA_TRANSFER_CLASS_3"/>
    <property type="match status" value="1"/>
</dbReference>
<dbReference type="Proteomes" id="UP001500213">
    <property type="component" value="Unassembled WGS sequence"/>
</dbReference>
<evidence type="ECO:0000256" key="1">
    <source>
        <dbReference type="ARBA" id="ARBA00022576"/>
    </source>
</evidence>
<evidence type="ECO:0000313" key="6">
    <source>
        <dbReference type="EMBL" id="GAA4183317.1"/>
    </source>
</evidence>
<name>A0ABP8AFX3_9MICO</name>
<accession>A0ABP8AFX3</accession>
<feature type="binding site" evidence="5">
    <location>
        <position position="149"/>
    </location>
    <ligand>
        <name>N(2)-acetyl-L-ornithine</name>
        <dbReference type="ChEBI" id="CHEBI:57805"/>
    </ligand>
</feature>
<dbReference type="InterPro" id="IPR004636">
    <property type="entry name" value="AcOrn/SuccOrn_fam"/>
</dbReference>
<keyword evidence="4 5" id="KW-0663">Pyridoxal phosphate</keyword>
<dbReference type="InterPro" id="IPR015421">
    <property type="entry name" value="PyrdxlP-dep_Trfase_major"/>
</dbReference>
<dbReference type="NCBIfam" id="TIGR00707">
    <property type="entry name" value="argD"/>
    <property type="match status" value="1"/>
</dbReference>
<feature type="binding site" evidence="5">
    <location>
        <begin position="116"/>
        <end position="117"/>
    </location>
    <ligand>
        <name>pyridoxal 5'-phosphate</name>
        <dbReference type="ChEBI" id="CHEBI:597326"/>
    </ligand>
</feature>
<keyword evidence="3 5" id="KW-0808">Transferase</keyword>
<keyword evidence="7" id="KW-1185">Reference proteome</keyword>
<feature type="binding site" evidence="5">
    <location>
        <begin position="230"/>
        <end position="233"/>
    </location>
    <ligand>
        <name>pyridoxal 5'-phosphate</name>
        <dbReference type="ChEBI" id="CHEBI:597326"/>
    </ligand>
</feature>
<reference evidence="7" key="1">
    <citation type="journal article" date="2019" name="Int. J. Syst. Evol. Microbiol.">
        <title>The Global Catalogue of Microorganisms (GCM) 10K type strain sequencing project: providing services to taxonomists for standard genome sequencing and annotation.</title>
        <authorList>
            <consortium name="The Broad Institute Genomics Platform"/>
            <consortium name="The Broad Institute Genome Sequencing Center for Infectious Disease"/>
            <person name="Wu L."/>
            <person name="Ma J."/>
        </authorList>
    </citation>
    <scope>NUCLEOTIDE SEQUENCE [LARGE SCALE GENOMIC DNA]</scope>
    <source>
        <strain evidence="7">JCM 17593</strain>
    </source>
</reference>
<dbReference type="NCBIfam" id="NF002325">
    <property type="entry name" value="PRK01278.1"/>
    <property type="match status" value="1"/>
</dbReference>
<gene>
    <name evidence="5" type="primary">argD</name>
    <name evidence="6" type="ORF">GCM10022288_02440</name>
</gene>
<evidence type="ECO:0000256" key="4">
    <source>
        <dbReference type="ARBA" id="ARBA00022898"/>
    </source>
</evidence>
<comment type="similarity">
    <text evidence="5">Belongs to the class-III pyridoxal-phosphate-dependent aminotransferase family. ArgD subfamily.</text>
</comment>
<comment type="catalytic activity">
    <reaction evidence="5">
        <text>N(2)-acetyl-L-ornithine + 2-oxoglutarate = N-acetyl-L-glutamate 5-semialdehyde + L-glutamate</text>
        <dbReference type="Rhea" id="RHEA:18049"/>
        <dbReference type="ChEBI" id="CHEBI:16810"/>
        <dbReference type="ChEBI" id="CHEBI:29123"/>
        <dbReference type="ChEBI" id="CHEBI:29985"/>
        <dbReference type="ChEBI" id="CHEBI:57805"/>
        <dbReference type="EC" id="2.6.1.11"/>
    </reaction>
</comment>
<dbReference type="InterPro" id="IPR049704">
    <property type="entry name" value="Aminotrans_3_PPA_site"/>
</dbReference>
<dbReference type="PIRSF" id="PIRSF000521">
    <property type="entry name" value="Transaminase_4ab_Lys_Orn"/>
    <property type="match status" value="1"/>
</dbReference>
<dbReference type="RefSeq" id="WP_344772974.1">
    <property type="nucleotide sequence ID" value="NZ_BAABBX010000002.1"/>
</dbReference>
<comment type="miscellaneous">
    <text evidence="5">May also have succinyldiaminopimelate aminotransferase activity, thus carrying out the corresponding step in lysine biosynthesis.</text>
</comment>
<comment type="cofactor">
    <cofactor evidence="5">
        <name>pyridoxal 5'-phosphate</name>
        <dbReference type="ChEBI" id="CHEBI:597326"/>
    </cofactor>
    <text evidence="5">Binds 1 pyridoxal phosphate per subunit.</text>
</comment>
<comment type="subunit">
    <text evidence="5">Homodimer.</text>
</comment>
<dbReference type="InterPro" id="IPR050103">
    <property type="entry name" value="Class-III_PLP-dep_AT"/>
</dbReference>
<dbReference type="PANTHER" id="PTHR11986">
    <property type="entry name" value="AMINOTRANSFERASE CLASS III"/>
    <property type="match status" value="1"/>
</dbReference>
<feature type="modified residue" description="N6-(pyridoxal phosphate)lysine" evidence="5">
    <location>
        <position position="259"/>
    </location>
</feature>
<dbReference type="EMBL" id="BAABBX010000002">
    <property type="protein sequence ID" value="GAA4183317.1"/>
    <property type="molecule type" value="Genomic_DNA"/>
</dbReference>
<sequence>MSDQNATTPTAQPWQGRYEHDLVPTFSTPPLLIERGEGAWVWDAEGERYLDFLGGIAVNSLGHAHPVLIEAVTRQVSRAAHISNLFASAPQLELAERLKRLTGAGDAGRVFFANSGTEANEAAFKLARLNRGDGSRSRIIALENAFHGRSMGALALTGKAYMREPFLPMVPGVEHIPATLEALEAAIDDAVAALFVEPIQGEAGVIELPEGFLSRAREVTQRHGALLIIDEVQTGAGRTGDWFAFQHEGITPDAITLAKGMAGGVPIGALVTFGAASQLFHTGQHGSTFGGNPLATAAAGAVLGEIENADLVGNARVRGEQLKQLIAGLDSPLVAGTRGRGLLVGIALAEPVAEQLVRAAREHGLLINATRPDSIRLAPPLIVGDAELTAFRERFGAALADVAAAPSTTAPTEKVNA</sequence>
<dbReference type="CDD" id="cd00610">
    <property type="entry name" value="OAT_like"/>
    <property type="match status" value="1"/>
</dbReference>
<evidence type="ECO:0000256" key="5">
    <source>
        <dbReference type="HAMAP-Rule" id="MF_01107"/>
    </source>
</evidence>
<feature type="binding site" evidence="5">
    <location>
        <position position="288"/>
    </location>
    <ligand>
        <name>pyridoxal 5'-phosphate</name>
        <dbReference type="ChEBI" id="CHEBI:597326"/>
    </ligand>
</feature>
<keyword evidence="5" id="KW-0963">Cytoplasm</keyword>
<organism evidence="6 7">
    <name type="scientific">Gryllotalpicola kribbensis</name>
    <dbReference type="NCBI Taxonomy" id="993084"/>
    <lineage>
        <taxon>Bacteria</taxon>
        <taxon>Bacillati</taxon>
        <taxon>Actinomycetota</taxon>
        <taxon>Actinomycetes</taxon>
        <taxon>Micrococcales</taxon>
        <taxon>Microbacteriaceae</taxon>
        <taxon>Gryllotalpicola</taxon>
    </lineage>
</organism>
<dbReference type="SUPFAM" id="SSF53383">
    <property type="entry name" value="PLP-dependent transferases"/>
    <property type="match status" value="1"/>
</dbReference>
<keyword evidence="5" id="KW-0055">Arginine biosynthesis</keyword>
<keyword evidence="1 5" id="KW-0032">Aminotransferase</keyword>
<feature type="binding site" evidence="5">
    <location>
        <position position="146"/>
    </location>
    <ligand>
        <name>pyridoxal 5'-phosphate</name>
        <dbReference type="ChEBI" id="CHEBI:597326"/>
    </ligand>
</feature>
<comment type="subcellular location">
    <subcellularLocation>
        <location evidence="5">Cytoplasm</location>
    </subcellularLocation>
</comment>
<dbReference type="Pfam" id="PF00202">
    <property type="entry name" value="Aminotran_3"/>
    <property type="match status" value="1"/>
</dbReference>